<dbReference type="SMART" id="SM00469">
    <property type="entry name" value="WIF"/>
    <property type="match status" value="1"/>
</dbReference>
<dbReference type="PANTHER" id="PTHR24416:SF349">
    <property type="entry name" value="TYROSINE-PROTEIN KINASE RYK"/>
    <property type="match status" value="1"/>
</dbReference>
<keyword evidence="8 14" id="KW-1133">Transmembrane helix</keyword>
<feature type="domain" description="Protein kinase" evidence="15">
    <location>
        <begin position="396"/>
        <end position="664"/>
    </location>
</feature>
<dbReference type="EMBL" id="CAXKWB010019317">
    <property type="protein sequence ID" value="CAL4121814.1"/>
    <property type="molecule type" value="Genomic_DNA"/>
</dbReference>
<dbReference type="PANTHER" id="PTHR24416">
    <property type="entry name" value="TYROSINE-PROTEIN KINASE RECEPTOR"/>
    <property type="match status" value="1"/>
</dbReference>
<gene>
    <name evidence="17" type="ORF">MNOR_LOCUS22676</name>
</gene>
<dbReference type="PROSITE" id="PS00109">
    <property type="entry name" value="PROTEIN_KINASE_TYR"/>
    <property type="match status" value="1"/>
</dbReference>
<keyword evidence="4" id="KW-0732">Signal</keyword>
<keyword evidence="3 14" id="KW-0812">Transmembrane</keyword>
<evidence type="ECO:0000256" key="7">
    <source>
        <dbReference type="ARBA" id="ARBA00022840"/>
    </source>
</evidence>
<keyword evidence="5" id="KW-0547">Nucleotide-binding</keyword>
<evidence type="ECO:0008006" key="19">
    <source>
        <dbReference type="Google" id="ProtNLM"/>
    </source>
</evidence>
<feature type="domain" description="WIF" evidence="16">
    <location>
        <begin position="43"/>
        <end position="178"/>
    </location>
</feature>
<dbReference type="GO" id="GO:0005524">
    <property type="term" value="F:ATP binding"/>
    <property type="evidence" value="ECO:0007669"/>
    <property type="project" value="UniProtKB-KW"/>
</dbReference>
<dbReference type="Gene3D" id="1.10.510.10">
    <property type="entry name" value="Transferase(Phosphotransferase) domain 1"/>
    <property type="match status" value="1"/>
</dbReference>
<protein>
    <recommendedName>
        <fullName evidence="19">Tyrosine-protein kinase Drl</fullName>
    </recommendedName>
</protein>
<evidence type="ECO:0000256" key="5">
    <source>
        <dbReference type="ARBA" id="ARBA00022741"/>
    </source>
</evidence>
<dbReference type="Proteomes" id="UP001497623">
    <property type="component" value="Unassembled WGS sequence"/>
</dbReference>
<dbReference type="InterPro" id="IPR000719">
    <property type="entry name" value="Prot_kinase_dom"/>
</dbReference>
<dbReference type="AlphaFoldDB" id="A0AAV2RDI8"/>
<keyword evidence="6" id="KW-0418">Kinase</keyword>
<evidence type="ECO:0000313" key="17">
    <source>
        <dbReference type="EMBL" id="CAL4121814.1"/>
    </source>
</evidence>
<dbReference type="PROSITE" id="PS50011">
    <property type="entry name" value="PROTEIN_KINASE_DOM"/>
    <property type="match status" value="1"/>
</dbReference>
<evidence type="ECO:0000259" key="16">
    <source>
        <dbReference type="PROSITE" id="PS50814"/>
    </source>
</evidence>
<dbReference type="InterPro" id="IPR011009">
    <property type="entry name" value="Kinase-like_dom_sf"/>
</dbReference>
<evidence type="ECO:0000256" key="8">
    <source>
        <dbReference type="ARBA" id="ARBA00022989"/>
    </source>
</evidence>
<reference evidence="17 18" key="1">
    <citation type="submission" date="2024-05" db="EMBL/GenBank/DDBJ databases">
        <authorList>
            <person name="Wallberg A."/>
        </authorList>
    </citation>
    <scope>NUCLEOTIDE SEQUENCE [LARGE SCALE GENOMIC DNA]</scope>
</reference>
<dbReference type="Gene3D" id="2.60.40.2170">
    <property type="entry name" value="Wnt, WIF domain"/>
    <property type="match status" value="1"/>
</dbReference>
<evidence type="ECO:0000256" key="13">
    <source>
        <dbReference type="ARBA" id="ARBA00051243"/>
    </source>
</evidence>
<dbReference type="GO" id="GO:0051897">
    <property type="term" value="P:positive regulation of phosphatidylinositol 3-kinase/protein kinase B signal transduction"/>
    <property type="evidence" value="ECO:0007669"/>
    <property type="project" value="TreeGrafter"/>
</dbReference>
<keyword evidence="11" id="KW-0675">Receptor</keyword>
<dbReference type="Gene3D" id="3.30.200.20">
    <property type="entry name" value="Phosphorylase Kinase, domain 1"/>
    <property type="match status" value="1"/>
</dbReference>
<dbReference type="InterPro" id="IPR050122">
    <property type="entry name" value="RTK"/>
</dbReference>
<evidence type="ECO:0000256" key="12">
    <source>
        <dbReference type="ARBA" id="ARBA00023180"/>
    </source>
</evidence>
<accession>A0AAV2RDI8</accession>
<evidence type="ECO:0000256" key="1">
    <source>
        <dbReference type="ARBA" id="ARBA00004162"/>
    </source>
</evidence>
<dbReference type="GO" id="GO:0050793">
    <property type="term" value="P:regulation of developmental process"/>
    <property type="evidence" value="ECO:0007669"/>
    <property type="project" value="UniProtKB-ARBA"/>
</dbReference>
<dbReference type="Pfam" id="PF07714">
    <property type="entry name" value="PK_Tyr_Ser-Thr"/>
    <property type="match status" value="1"/>
</dbReference>
<dbReference type="GO" id="GO:0005886">
    <property type="term" value="C:plasma membrane"/>
    <property type="evidence" value="ECO:0007669"/>
    <property type="project" value="UniProtKB-SubCell"/>
</dbReference>
<evidence type="ECO:0000256" key="9">
    <source>
        <dbReference type="ARBA" id="ARBA00023136"/>
    </source>
</evidence>
<keyword evidence="18" id="KW-1185">Reference proteome</keyword>
<evidence type="ECO:0000256" key="10">
    <source>
        <dbReference type="ARBA" id="ARBA00023137"/>
    </source>
</evidence>
<dbReference type="PRINTS" id="PR00109">
    <property type="entry name" value="TYRKINASE"/>
</dbReference>
<sequence length="667" mass="75105">MYSVHSSSYPNRRGSATISTTMATWLPLLLALLPCLTSASFNLYLTKPEVKRTLGLDAELYYVREGVLNEYALTYRVLIAADIHSLYFTWVSTVKKPIKYKMAIMVNETAITSGMMYKPSLNISTTGTVPREEETFRFDLPCTGLQNAELAVTLNINVTSNRPRNPPTSVYIMRRKVCLKGTSAEQFAPHIATPIEEIVYKHHPLSALYYIIAAVVAFCFVSAIIILTILVRRWKMKQHMEHTILTSSNQINCKGGDTLIGTNNLMKGSTQNNYTYVHPSSYSIASYASIKRSNSMTPNFIPNALSPCSVGTLKRQSSVYQDSESSIYNCVDHSLCHGLECPMDSMESKKRNMSRGLSHDTFKSVSSVCKSEVVVNPSTAELQERFRLMEVDRQKIILSAIVDEGSYSKVYRGWIQKERPEQDQQVLIKTVSGSSTQNEIVQLLREGTHLFNLFHQNILTLVGISFADNSSPYIIYPFHGYQNLKVHLLERLSGHLSAGELVSLAAQAAQGLAFLHSTNLLHGDIATRNCVVSEKLQLRLCDAGLSQDLFPEDYEVSPKEQRSRPIKWMAYETINDHIISSASDVWSYGVLVWELSTLANQPYVEVATCEMSDYLRDGYRLSQPLNCPNDLYKVMAFCWAIHPHDRPQAKVILEYLASFSHQLNNFV</sequence>
<dbReference type="FunFam" id="1.10.510.10:FF:001512">
    <property type="entry name" value="Receptor tyrosine-protein kinase erbB-2"/>
    <property type="match status" value="1"/>
</dbReference>
<keyword evidence="7" id="KW-0067">ATP-binding</keyword>
<dbReference type="InterPro" id="IPR001245">
    <property type="entry name" value="Ser-Thr/Tyr_kinase_cat_dom"/>
</dbReference>
<dbReference type="GO" id="GO:0007409">
    <property type="term" value="P:axonogenesis"/>
    <property type="evidence" value="ECO:0007669"/>
    <property type="project" value="TreeGrafter"/>
</dbReference>
<feature type="transmembrane region" description="Helical" evidence="14">
    <location>
        <begin position="207"/>
        <end position="231"/>
    </location>
</feature>
<dbReference type="InterPro" id="IPR008266">
    <property type="entry name" value="Tyr_kinase_AS"/>
</dbReference>
<name>A0AAV2RDI8_MEGNR</name>
<dbReference type="InterPro" id="IPR003306">
    <property type="entry name" value="WIF"/>
</dbReference>
<comment type="caution">
    <text evidence="17">The sequence shown here is derived from an EMBL/GenBank/DDBJ whole genome shotgun (WGS) entry which is preliminary data.</text>
</comment>
<comment type="subcellular location">
    <subcellularLocation>
        <location evidence="1">Cell membrane</location>
        <topology evidence="1">Single-pass membrane protein</topology>
    </subcellularLocation>
</comment>
<dbReference type="Pfam" id="PF02019">
    <property type="entry name" value="WIF"/>
    <property type="match status" value="1"/>
</dbReference>
<organism evidence="17 18">
    <name type="scientific">Meganyctiphanes norvegica</name>
    <name type="common">Northern krill</name>
    <name type="synonym">Thysanopoda norvegica</name>
    <dbReference type="NCBI Taxonomy" id="48144"/>
    <lineage>
        <taxon>Eukaryota</taxon>
        <taxon>Metazoa</taxon>
        <taxon>Ecdysozoa</taxon>
        <taxon>Arthropoda</taxon>
        <taxon>Crustacea</taxon>
        <taxon>Multicrustacea</taxon>
        <taxon>Malacostraca</taxon>
        <taxon>Eumalacostraca</taxon>
        <taxon>Eucarida</taxon>
        <taxon>Euphausiacea</taxon>
        <taxon>Euphausiidae</taxon>
        <taxon>Meganyctiphanes</taxon>
    </lineage>
</organism>
<evidence type="ECO:0000256" key="3">
    <source>
        <dbReference type="ARBA" id="ARBA00022692"/>
    </source>
</evidence>
<evidence type="ECO:0000313" key="18">
    <source>
        <dbReference type="Proteomes" id="UP001497623"/>
    </source>
</evidence>
<proteinExistence type="predicted"/>
<dbReference type="GO" id="GO:0004714">
    <property type="term" value="F:transmembrane receptor protein tyrosine kinase activity"/>
    <property type="evidence" value="ECO:0007669"/>
    <property type="project" value="UniProtKB-EC"/>
</dbReference>
<dbReference type="GO" id="GO:0010976">
    <property type="term" value="P:positive regulation of neuron projection development"/>
    <property type="evidence" value="ECO:0007669"/>
    <property type="project" value="TreeGrafter"/>
</dbReference>
<dbReference type="GO" id="GO:0043235">
    <property type="term" value="C:receptor complex"/>
    <property type="evidence" value="ECO:0007669"/>
    <property type="project" value="TreeGrafter"/>
</dbReference>
<comment type="catalytic activity">
    <reaction evidence="13">
        <text>L-tyrosyl-[protein] + ATP = O-phospho-L-tyrosyl-[protein] + ADP + H(+)</text>
        <dbReference type="Rhea" id="RHEA:10596"/>
        <dbReference type="Rhea" id="RHEA-COMP:10136"/>
        <dbReference type="Rhea" id="RHEA-COMP:20101"/>
        <dbReference type="ChEBI" id="CHEBI:15378"/>
        <dbReference type="ChEBI" id="CHEBI:30616"/>
        <dbReference type="ChEBI" id="CHEBI:46858"/>
        <dbReference type="ChEBI" id="CHEBI:61978"/>
        <dbReference type="ChEBI" id="CHEBI:456216"/>
        <dbReference type="EC" id="2.7.10.1"/>
    </reaction>
</comment>
<evidence type="ECO:0000256" key="11">
    <source>
        <dbReference type="ARBA" id="ARBA00023170"/>
    </source>
</evidence>
<evidence type="ECO:0000256" key="14">
    <source>
        <dbReference type="SAM" id="Phobius"/>
    </source>
</evidence>
<dbReference type="GO" id="GO:0007169">
    <property type="term" value="P:cell surface receptor protein tyrosine kinase signaling pathway"/>
    <property type="evidence" value="ECO:0007669"/>
    <property type="project" value="TreeGrafter"/>
</dbReference>
<evidence type="ECO:0000256" key="4">
    <source>
        <dbReference type="ARBA" id="ARBA00022729"/>
    </source>
</evidence>
<dbReference type="InterPro" id="IPR038677">
    <property type="entry name" value="WIF_sf"/>
</dbReference>
<dbReference type="SUPFAM" id="SSF56112">
    <property type="entry name" value="Protein kinase-like (PK-like)"/>
    <property type="match status" value="1"/>
</dbReference>
<keyword evidence="2" id="KW-0808">Transferase</keyword>
<keyword evidence="12" id="KW-0325">Glycoprotein</keyword>
<dbReference type="PROSITE" id="PS50814">
    <property type="entry name" value="WIF"/>
    <property type="match status" value="1"/>
</dbReference>
<evidence type="ECO:0000256" key="6">
    <source>
        <dbReference type="ARBA" id="ARBA00022777"/>
    </source>
</evidence>
<keyword evidence="10" id="KW-0829">Tyrosine-protein kinase</keyword>
<evidence type="ECO:0000256" key="2">
    <source>
        <dbReference type="ARBA" id="ARBA00022679"/>
    </source>
</evidence>
<keyword evidence="9 14" id="KW-0472">Membrane</keyword>
<evidence type="ECO:0000259" key="15">
    <source>
        <dbReference type="PROSITE" id="PS50011"/>
    </source>
</evidence>